<evidence type="ECO:0000259" key="5">
    <source>
        <dbReference type="Pfam" id="PF14833"/>
    </source>
</evidence>
<dbReference type="InterPro" id="IPR036291">
    <property type="entry name" value="NAD(P)-bd_dom_sf"/>
</dbReference>
<dbReference type="InterPro" id="IPR008927">
    <property type="entry name" value="6-PGluconate_DH-like_C_sf"/>
</dbReference>
<evidence type="ECO:0000256" key="1">
    <source>
        <dbReference type="ARBA" id="ARBA00009080"/>
    </source>
</evidence>
<dbReference type="Proteomes" id="UP001363151">
    <property type="component" value="Unassembled WGS sequence"/>
</dbReference>
<protein>
    <submittedName>
        <fullName evidence="6">3-hydroxyisobutyrate dehydrogenase</fullName>
    </submittedName>
</protein>
<dbReference type="Gene3D" id="3.40.50.720">
    <property type="entry name" value="NAD(P)-binding Rossmann-like Domain"/>
    <property type="match status" value="1"/>
</dbReference>
<dbReference type="PROSITE" id="PS00895">
    <property type="entry name" value="3_HYDROXYISOBUT_DH"/>
    <property type="match status" value="1"/>
</dbReference>
<keyword evidence="2" id="KW-0560">Oxidoreductase</keyword>
<feature type="domain" description="3-hydroxyisobutyrate dehydrogenase-like NAD-binding" evidence="5">
    <location>
        <begin position="183"/>
        <end position="304"/>
    </location>
</feature>
<name>A0ABR1FS73_AURAN</name>
<proteinExistence type="inferred from homology"/>
<evidence type="ECO:0000313" key="7">
    <source>
        <dbReference type="Proteomes" id="UP001363151"/>
    </source>
</evidence>
<gene>
    <name evidence="6" type="ORF">SO694_00091086</name>
</gene>
<reference evidence="6 7" key="1">
    <citation type="submission" date="2024-03" db="EMBL/GenBank/DDBJ databases">
        <title>Aureococcus anophagefferens CCMP1851 and Kratosvirus quantuckense: Draft genome of a second virus-susceptible host strain in the model system.</title>
        <authorList>
            <person name="Chase E."/>
            <person name="Truchon A.R."/>
            <person name="Schepens W."/>
            <person name="Wilhelm S.W."/>
        </authorList>
    </citation>
    <scope>NUCLEOTIDE SEQUENCE [LARGE SCALE GENOMIC DNA]</scope>
    <source>
        <strain evidence="6 7">CCMP1851</strain>
    </source>
</reference>
<dbReference type="Pfam" id="PF03446">
    <property type="entry name" value="NAD_binding_2"/>
    <property type="match status" value="1"/>
</dbReference>
<dbReference type="SUPFAM" id="SSF48179">
    <property type="entry name" value="6-phosphogluconate dehydrogenase C-terminal domain-like"/>
    <property type="match status" value="1"/>
</dbReference>
<dbReference type="PIRSF" id="PIRSF000103">
    <property type="entry name" value="HIBADH"/>
    <property type="match status" value="1"/>
</dbReference>
<dbReference type="PANTHER" id="PTHR43060:SF15">
    <property type="entry name" value="3-HYDROXYISOBUTYRATE DEHYDROGENASE-LIKE 1, MITOCHONDRIAL-RELATED"/>
    <property type="match status" value="1"/>
</dbReference>
<dbReference type="PANTHER" id="PTHR43060">
    <property type="entry name" value="3-HYDROXYISOBUTYRATE DEHYDROGENASE-LIKE 1, MITOCHONDRIAL-RELATED"/>
    <property type="match status" value="1"/>
</dbReference>
<accession>A0ABR1FS73</accession>
<feature type="domain" description="6-phosphogluconate dehydrogenase NADP-binding" evidence="4">
    <location>
        <begin position="21"/>
        <end position="180"/>
    </location>
</feature>
<keyword evidence="7" id="KW-1185">Reference proteome</keyword>
<dbReference type="InterPro" id="IPR029154">
    <property type="entry name" value="HIBADH-like_NADP-bd"/>
</dbReference>
<organism evidence="6 7">
    <name type="scientific">Aureococcus anophagefferens</name>
    <name type="common">Harmful bloom alga</name>
    <dbReference type="NCBI Taxonomy" id="44056"/>
    <lineage>
        <taxon>Eukaryota</taxon>
        <taxon>Sar</taxon>
        <taxon>Stramenopiles</taxon>
        <taxon>Ochrophyta</taxon>
        <taxon>Pelagophyceae</taxon>
        <taxon>Pelagomonadales</taxon>
        <taxon>Pelagomonadaceae</taxon>
        <taxon>Aureococcus</taxon>
    </lineage>
</organism>
<dbReference type="InterPro" id="IPR013328">
    <property type="entry name" value="6PGD_dom2"/>
</dbReference>
<dbReference type="Gene3D" id="1.10.1040.10">
    <property type="entry name" value="N-(1-d-carboxylethyl)-l-norvaline Dehydrogenase, domain 2"/>
    <property type="match status" value="1"/>
</dbReference>
<dbReference type="InterPro" id="IPR006115">
    <property type="entry name" value="6PGDH_NADP-bd"/>
</dbReference>
<comment type="caution">
    <text evidence="6">The sequence shown here is derived from an EMBL/GenBank/DDBJ whole genome shotgun (WGS) entry which is preliminary data.</text>
</comment>
<dbReference type="Pfam" id="PF14833">
    <property type="entry name" value="NAD_binding_11"/>
    <property type="match status" value="1"/>
</dbReference>
<evidence type="ECO:0000256" key="2">
    <source>
        <dbReference type="ARBA" id="ARBA00023002"/>
    </source>
</evidence>
<dbReference type="SUPFAM" id="SSF51735">
    <property type="entry name" value="NAD(P)-binding Rossmann-fold domains"/>
    <property type="match status" value="1"/>
</dbReference>
<dbReference type="InterPro" id="IPR002204">
    <property type="entry name" value="3-OH-isobutyrate_DH-rel_CS"/>
</dbReference>
<sequence length="316" mass="32332">MMRSSLARVSRQLSSRQLSTKVGFVGLGAMGRHMAANIAASGTPTTVWDMSGDAVDFAVGKGCAGAADAAGAVAGADVVFTSLPRSVDVEALADALVAAGALPKNCVWVDTTSGVPDVSQRIYAKVADACGAKFLDCGVAGGPKGAEAGALAAMVGGDADALETASPVMAHVMGKVVHVGPSGAGHAVKSVNNTLLAAHIWVAYEGLLTLAKLGVPMETALAAINAASGRSLVTEERIPNHVLSREFDFGFALDLMRKDIGITMDTLDAIDMPAPALRVVNEMFCMGEAKLGPKAEHMEVVKVLEDMCGAQIKKAD</sequence>
<evidence type="ECO:0000256" key="3">
    <source>
        <dbReference type="ARBA" id="ARBA00023027"/>
    </source>
</evidence>
<dbReference type="EMBL" id="JBBJCI010000255">
    <property type="protein sequence ID" value="KAK7237062.1"/>
    <property type="molecule type" value="Genomic_DNA"/>
</dbReference>
<comment type="similarity">
    <text evidence="1">Belongs to the HIBADH-related family.</text>
</comment>
<evidence type="ECO:0000259" key="4">
    <source>
        <dbReference type="Pfam" id="PF03446"/>
    </source>
</evidence>
<dbReference type="InterPro" id="IPR015815">
    <property type="entry name" value="HIBADH-related"/>
</dbReference>
<evidence type="ECO:0000313" key="6">
    <source>
        <dbReference type="EMBL" id="KAK7237062.1"/>
    </source>
</evidence>
<keyword evidence="3" id="KW-0520">NAD</keyword>